<dbReference type="Proteomes" id="UP000639396">
    <property type="component" value="Unassembled WGS sequence"/>
</dbReference>
<evidence type="ECO:0000256" key="1">
    <source>
        <dbReference type="ARBA" id="ARBA00004141"/>
    </source>
</evidence>
<dbReference type="GO" id="GO:0016020">
    <property type="term" value="C:membrane"/>
    <property type="evidence" value="ECO:0007669"/>
    <property type="project" value="UniProtKB-SubCell"/>
</dbReference>
<evidence type="ECO:0000256" key="7">
    <source>
        <dbReference type="ARBA" id="ARBA00023136"/>
    </source>
</evidence>
<dbReference type="AlphaFoldDB" id="A0A927C9D1"/>
<proteinExistence type="inferred from homology"/>
<feature type="transmembrane region" description="Helical" evidence="8">
    <location>
        <begin position="295"/>
        <end position="313"/>
    </location>
</feature>
<keyword evidence="10" id="KW-1185">Reference proteome</keyword>
<keyword evidence="6 8" id="KW-1133">Transmembrane helix</keyword>
<reference evidence="9" key="1">
    <citation type="submission" date="2020-09" db="EMBL/GenBank/DDBJ databases">
        <title>A novel bacterium of genus Paenibacillus, isolated from South China Sea.</title>
        <authorList>
            <person name="Huang H."/>
            <person name="Mo K."/>
            <person name="Hu Y."/>
        </authorList>
    </citation>
    <scope>NUCLEOTIDE SEQUENCE</scope>
    <source>
        <strain evidence="9">IB182363</strain>
    </source>
</reference>
<dbReference type="EMBL" id="JACXJA010000011">
    <property type="protein sequence ID" value="MBD2862417.1"/>
    <property type="molecule type" value="Genomic_DNA"/>
</dbReference>
<feature type="transmembrane region" description="Helical" evidence="8">
    <location>
        <begin position="136"/>
        <end position="156"/>
    </location>
</feature>
<feature type="transmembrane region" description="Helical" evidence="8">
    <location>
        <begin position="20"/>
        <end position="40"/>
    </location>
</feature>
<feature type="transmembrane region" description="Helical" evidence="8">
    <location>
        <begin position="260"/>
        <end position="283"/>
    </location>
</feature>
<evidence type="ECO:0000256" key="5">
    <source>
        <dbReference type="ARBA" id="ARBA00022692"/>
    </source>
</evidence>
<comment type="subcellular location">
    <subcellularLocation>
        <location evidence="1">Membrane</location>
        <topology evidence="1">Multi-pass membrane protein</topology>
    </subcellularLocation>
</comment>
<accession>A0A927C9D1</accession>
<feature type="transmembrane region" description="Helical" evidence="8">
    <location>
        <begin position="66"/>
        <end position="86"/>
    </location>
</feature>
<evidence type="ECO:0000256" key="2">
    <source>
        <dbReference type="ARBA" id="ARBA00007998"/>
    </source>
</evidence>
<comment type="caution">
    <text evidence="9">The sequence shown here is derived from an EMBL/GenBank/DDBJ whole genome shotgun (WGS) entry which is preliminary data.</text>
</comment>
<evidence type="ECO:0000256" key="8">
    <source>
        <dbReference type="SAM" id="Phobius"/>
    </source>
</evidence>
<evidence type="ECO:0000313" key="9">
    <source>
        <dbReference type="EMBL" id="MBD2862417.1"/>
    </source>
</evidence>
<dbReference type="PANTHER" id="PTHR34975:SF2">
    <property type="entry name" value="SPORE GERMINATION PROTEIN A2"/>
    <property type="match status" value="1"/>
</dbReference>
<name>A0A927C9D1_9BACL</name>
<feature type="transmembrane region" description="Helical" evidence="8">
    <location>
        <begin position="325"/>
        <end position="345"/>
    </location>
</feature>
<evidence type="ECO:0000256" key="6">
    <source>
        <dbReference type="ARBA" id="ARBA00022989"/>
    </source>
</evidence>
<dbReference type="InterPro" id="IPR004761">
    <property type="entry name" value="Spore_GerAB"/>
</dbReference>
<feature type="transmembrane region" description="Helical" evidence="8">
    <location>
        <begin position="106"/>
        <end position="124"/>
    </location>
</feature>
<dbReference type="NCBIfam" id="TIGR00912">
    <property type="entry name" value="2A0309"/>
    <property type="match status" value="1"/>
</dbReference>
<dbReference type="PANTHER" id="PTHR34975">
    <property type="entry name" value="SPORE GERMINATION PROTEIN A2"/>
    <property type="match status" value="1"/>
</dbReference>
<keyword evidence="7 8" id="KW-0472">Membrane</keyword>
<keyword evidence="4" id="KW-0309">Germination</keyword>
<keyword evidence="3" id="KW-0813">Transport</keyword>
<evidence type="ECO:0000313" key="10">
    <source>
        <dbReference type="Proteomes" id="UP000639396"/>
    </source>
</evidence>
<dbReference type="Gene3D" id="1.20.1740.10">
    <property type="entry name" value="Amino acid/polyamine transporter I"/>
    <property type="match status" value="1"/>
</dbReference>
<evidence type="ECO:0000256" key="3">
    <source>
        <dbReference type="ARBA" id="ARBA00022448"/>
    </source>
</evidence>
<protein>
    <submittedName>
        <fullName evidence="9">Endospore germination permease</fullName>
    </submittedName>
</protein>
<dbReference type="Pfam" id="PF03845">
    <property type="entry name" value="Spore_permease"/>
    <property type="match status" value="1"/>
</dbReference>
<organism evidence="9 10">
    <name type="scientific">Paenibacillus oceani</name>
    <dbReference type="NCBI Taxonomy" id="2772510"/>
    <lineage>
        <taxon>Bacteria</taxon>
        <taxon>Bacillati</taxon>
        <taxon>Bacillota</taxon>
        <taxon>Bacilli</taxon>
        <taxon>Bacillales</taxon>
        <taxon>Paenibacillaceae</taxon>
        <taxon>Paenibacillus</taxon>
    </lineage>
</organism>
<comment type="similarity">
    <text evidence="2">Belongs to the amino acid-polyamine-organocation (APC) superfamily. Spore germination protein (SGP) (TC 2.A.3.9) family.</text>
</comment>
<sequence length="356" mass="39016">MIGIGVLTLPRMAAESSGESGWIVVIGGCLLAILALSVIIKLSNRHPGQTIVDYAIRLLGPKRYPLVGRLIGLPLFTAYFLFWAASTALIARSFGEVVVTNVLRETPLEVVILTMLFTGLFFVMHDEQVLIRVNEILLPIIVVPVVIIALSSLQSARLDNVLPIFSGNWLGLLKGVFYTAGSYLGFEMMSIFLANTEQGGKRMTAGIIGVAIPGFIYVLIAFSGISVFGVDELRILAWPTLELVKTSEVPGLILERLESAFLGVWVASVFTSVGNMYFAATIIATQAYKVKSRRWIAVLMLPVLYWFSMLPPSSQKLIEYQRLNIYLGMCIAYVVPVLLLLISFARGRSRPGKASP</sequence>
<dbReference type="GO" id="GO:0009847">
    <property type="term" value="P:spore germination"/>
    <property type="evidence" value="ECO:0007669"/>
    <property type="project" value="InterPro"/>
</dbReference>
<evidence type="ECO:0000256" key="4">
    <source>
        <dbReference type="ARBA" id="ARBA00022544"/>
    </source>
</evidence>
<keyword evidence="5 8" id="KW-0812">Transmembrane</keyword>
<feature type="transmembrane region" description="Helical" evidence="8">
    <location>
        <begin position="206"/>
        <end position="230"/>
    </location>
</feature>
<gene>
    <name evidence="9" type="ORF">IDH45_10530</name>
</gene>